<dbReference type="InterPro" id="IPR011864">
    <property type="entry name" value="Phosphate_PstC"/>
</dbReference>
<dbReference type="EMBL" id="CP042829">
    <property type="protein sequence ID" value="QFG04343.1"/>
    <property type="molecule type" value="Genomic_DNA"/>
</dbReference>
<reference evidence="8 9" key="1">
    <citation type="submission" date="2019-08" db="EMBL/GenBank/DDBJ databases">
        <authorList>
            <person name="Toschakov S.V."/>
        </authorList>
    </citation>
    <scope>NUCLEOTIDE SEQUENCE [LARGE SCALE GENOMIC DNA]</scope>
    <source>
        <strain evidence="8 9">3753O</strain>
    </source>
</reference>
<comment type="subcellular location">
    <subcellularLocation>
        <location evidence="5">Cell membrane</location>
        <topology evidence="5">Multi-pass membrane protein</topology>
    </subcellularLocation>
    <subcellularLocation>
        <location evidence="1">Membrane</location>
        <topology evidence="1">Multi-pass membrane protein</topology>
    </subcellularLocation>
</comment>
<comment type="caution">
    <text evidence="6">Lacks conserved residue(s) required for the propagation of feature annotation.</text>
</comment>
<dbReference type="PANTHER" id="PTHR42727:SF1">
    <property type="entry name" value="PHOSPHATE TRANSPORT SYSTEM PERMEASE"/>
    <property type="match status" value="1"/>
</dbReference>
<feature type="transmembrane region" description="Helical" evidence="5">
    <location>
        <begin position="179"/>
        <end position="200"/>
    </location>
</feature>
<dbReference type="PROSITE" id="PS50928">
    <property type="entry name" value="ABC_TM1"/>
    <property type="match status" value="1"/>
</dbReference>
<evidence type="ECO:0000256" key="2">
    <source>
        <dbReference type="ARBA" id="ARBA00022692"/>
    </source>
</evidence>
<comment type="function">
    <text evidence="6">Part of the binding-protein-dependent transport system for phosphate; probably responsible for the translocation of the substrate across the membrane.</text>
</comment>
<sequence>MAGLFFVAATIGAFTTAGIILSLAGETIAFFRVVSFVEFITETQWTPLFSIKKFGIWPLVSATALTSLIALVVAVPLGLMSAIYLSEFAHPKARAVLKPALEVLAGVPTVVYGFFALTVMTPFLQRFIDMTLFNSLSPGIVMGVMIVPLVASLSEDAMSSVPQALREGAYGLGATRMEVATRVVVPAALSGIVASIILALSRAVGETMIVAIAAGQNPTFTFDPRVPVETMTTYIVQVSLGDTPYGSLAYRTLFAVGTTLFVLTFVMNIFSFWFVRKFREVYD</sequence>
<evidence type="ECO:0000256" key="5">
    <source>
        <dbReference type="RuleBase" id="RU363032"/>
    </source>
</evidence>
<accession>A0ABX6C5I5</accession>
<reference evidence="8 9" key="2">
    <citation type="submission" date="2019-10" db="EMBL/GenBank/DDBJ databases">
        <title>Thermopilla bonchosmolovskayae gen. nov., sp. nov., a moderately thermophilic Chloroflexi bacterium from a Chukotka hot spring (Arctic, Russia), representing a novel classis Thermopillaia, which include previously uncultivated lineage OLB14.</title>
        <authorList>
            <person name="Kochetkova T.V."/>
            <person name="Zayulina K.S."/>
            <person name="Zhigarkov V.S."/>
            <person name="Minaev N.V."/>
            <person name="Novikov A."/>
            <person name="Toshchakov S.V."/>
            <person name="Elcheninov A.G."/>
            <person name="Kublanov I.V."/>
        </authorList>
    </citation>
    <scope>NUCLEOTIDE SEQUENCE [LARGE SCALE GENOMIC DNA]</scope>
    <source>
        <strain evidence="8 9">3753O</strain>
    </source>
</reference>
<keyword evidence="6" id="KW-0592">Phosphate transport</keyword>
<feature type="transmembrane region" description="Helical" evidence="5">
    <location>
        <begin position="136"/>
        <end position="158"/>
    </location>
</feature>
<feature type="domain" description="ABC transmembrane type-1" evidence="7">
    <location>
        <begin position="60"/>
        <end position="271"/>
    </location>
</feature>
<proteinExistence type="inferred from homology"/>
<dbReference type="InterPro" id="IPR035906">
    <property type="entry name" value="MetI-like_sf"/>
</dbReference>
<evidence type="ECO:0000256" key="6">
    <source>
        <dbReference type="RuleBase" id="RU363054"/>
    </source>
</evidence>
<evidence type="ECO:0000256" key="1">
    <source>
        <dbReference type="ARBA" id="ARBA00004141"/>
    </source>
</evidence>
<keyword evidence="6" id="KW-1003">Cell membrane</keyword>
<dbReference type="Pfam" id="PF00528">
    <property type="entry name" value="BPD_transp_1"/>
    <property type="match status" value="1"/>
</dbReference>
<evidence type="ECO:0000313" key="8">
    <source>
        <dbReference type="EMBL" id="QFG04343.1"/>
    </source>
</evidence>
<name>A0ABX6C5I5_9CHLR</name>
<dbReference type="CDD" id="cd06261">
    <property type="entry name" value="TM_PBP2"/>
    <property type="match status" value="1"/>
</dbReference>
<dbReference type="Proteomes" id="UP000326331">
    <property type="component" value="Chromosome"/>
</dbReference>
<protein>
    <recommendedName>
        <fullName evidence="6">Phosphate transport system permease protein</fullName>
    </recommendedName>
</protein>
<evidence type="ECO:0000259" key="7">
    <source>
        <dbReference type="PROSITE" id="PS50928"/>
    </source>
</evidence>
<feature type="transmembrane region" description="Helical" evidence="5">
    <location>
        <begin position="100"/>
        <end position="124"/>
    </location>
</feature>
<dbReference type="Gene3D" id="1.10.3720.10">
    <property type="entry name" value="MetI-like"/>
    <property type="match status" value="1"/>
</dbReference>
<organism evidence="8 9">
    <name type="scientific">Tepidiforma bonchosmolovskayae</name>
    <dbReference type="NCBI Taxonomy" id="2601677"/>
    <lineage>
        <taxon>Bacteria</taxon>
        <taxon>Bacillati</taxon>
        <taxon>Chloroflexota</taxon>
        <taxon>Tepidiformia</taxon>
        <taxon>Tepidiformales</taxon>
        <taxon>Tepidiformaceae</taxon>
        <taxon>Tepidiforma</taxon>
    </lineage>
</organism>
<comment type="similarity">
    <text evidence="6">Belongs to the binding-protein-dependent transport system permease family. CysTW subfamily.</text>
</comment>
<feature type="transmembrane region" description="Helical" evidence="5">
    <location>
        <begin position="56"/>
        <end position="79"/>
    </location>
</feature>
<keyword evidence="4 5" id="KW-0472">Membrane</keyword>
<gene>
    <name evidence="8" type="primary">pstC</name>
    <name evidence="8" type="ORF">Tbon_08815</name>
</gene>
<keyword evidence="3 5" id="KW-1133">Transmembrane helix</keyword>
<evidence type="ECO:0000256" key="3">
    <source>
        <dbReference type="ARBA" id="ARBA00022989"/>
    </source>
</evidence>
<keyword evidence="5" id="KW-0813">Transport</keyword>
<dbReference type="NCBIfam" id="TIGR02138">
    <property type="entry name" value="phosphate_pstC"/>
    <property type="match status" value="1"/>
</dbReference>
<dbReference type="InterPro" id="IPR000515">
    <property type="entry name" value="MetI-like"/>
</dbReference>
<dbReference type="RefSeq" id="WP_158068275.1">
    <property type="nucleotide sequence ID" value="NZ_CP042829.1"/>
</dbReference>
<feature type="transmembrane region" description="Helical" evidence="5">
    <location>
        <begin position="253"/>
        <end position="275"/>
    </location>
</feature>
<keyword evidence="2 5" id="KW-0812">Transmembrane</keyword>
<dbReference type="SUPFAM" id="SSF161098">
    <property type="entry name" value="MetI-like"/>
    <property type="match status" value="1"/>
</dbReference>
<evidence type="ECO:0000256" key="4">
    <source>
        <dbReference type="ARBA" id="ARBA00023136"/>
    </source>
</evidence>
<keyword evidence="9" id="KW-1185">Reference proteome</keyword>
<dbReference type="PANTHER" id="PTHR42727">
    <property type="entry name" value="PHOSPHATE TRANSPORT SYSTEM PERMEASE PROTEIN"/>
    <property type="match status" value="1"/>
</dbReference>
<evidence type="ECO:0000313" key="9">
    <source>
        <dbReference type="Proteomes" id="UP000326331"/>
    </source>
</evidence>